<comment type="caution">
    <text evidence="1">The sequence shown here is derived from an EMBL/GenBank/DDBJ whole genome shotgun (WGS) entry which is preliminary data.</text>
</comment>
<dbReference type="Proteomes" id="UP001057402">
    <property type="component" value="Chromosome 5"/>
</dbReference>
<keyword evidence="2" id="KW-1185">Reference proteome</keyword>
<proteinExistence type="predicted"/>
<protein>
    <submittedName>
        <fullName evidence="1">Uncharacterized protein</fullName>
    </submittedName>
</protein>
<evidence type="ECO:0000313" key="1">
    <source>
        <dbReference type="EMBL" id="KAI4368792.1"/>
    </source>
</evidence>
<organism evidence="1 2">
    <name type="scientific">Melastoma candidum</name>
    <dbReference type="NCBI Taxonomy" id="119954"/>
    <lineage>
        <taxon>Eukaryota</taxon>
        <taxon>Viridiplantae</taxon>
        <taxon>Streptophyta</taxon>
        <taxon>Embryophyta</taxon>
        <taxon>Tracheophyta</taxon>
        <taxon>Spermatophyta</taxon>
        <taxon>Magnoliopsida</taxon>
        <taxon>eudicotyledons</taxon>
        <taxon>Gunneridae</taxon>
        <taxon>Pentapetalae</taxon>
        <taxon>rosids</taxon>
        <taxon>malvids</taxon>
        <taxon>Myrtales</taxon>
        <taxon>Melastomataceae</taxon>
        <taxon>Melastomatoideae</taxon>
        <taxon>Melastomateae</taxon>
        <taxon>Melastoma</taxon>
    </lineage>
</organism>
<name>A0ACB9QRJ5_9MYRT</name>
<gene>
    <name evidence="1" type="ORF">MLD38_017306</name>
</gene>
<sequence length="208" mass="23609">MDKETELLGIIEENERLNSKLEEGLQKPRIESTTEDMGKLKEELLELKASMIDKEMMLQRVSEENEVMRSDIKRRDEIVAELEATRNAEKEALSKLNLIMEEVDKSNRRAARATEQLEASKASASEMESELRRLKVQSDQWRKAAEAATAMISVGGNGKYVDRTTSLDSGYMNGRMGSPYADDGDDDLTKKNGSVLKKFGFLWRKPQK</sequence>
<dbReference type="EMBL" id="CM042884">
    <property type="protein sequence ID" value="KAI4368792.1"/>
    <property type="molecule type" value="Genomic_DNA"/>
</dbReference>
<reference evidence="2" key="1">
    <citation type="journal article" date="2023" name="Front. Plant Sci.">
        <title>Chromosomal-level genome assembly of Melastoma candidum provides insights into trichome evolution.</title>
        <authorList>
            <person name="Zhong Y."/>
            <person name="Wu W."/>
            <person name="Sun C."/>
            <person name="Zou P."/>
            <person name="Liu Y."/>
            <person name="Dai S."/>
            <person name="Zhou R."/>
        </authorList>
    </citation>
    <scope>NUCLEOTIDE SEQUENCE [LARGE SCALE GENOMIC DNA]</scope>
</reference>
<accession>A0ACB9QRJ5</accession>
<evidence type="ECO:0000313" key="2">
    <source>
        <dbReference type="Proteomes" id="UP001057402"/>
    </source>
</evidence>